<reference evidence="3 6" key="2">
    <citation type="submission" date="2021-03" db="EMBL/GenBank/DDBJ databases">
        <title>Whole genome shotgun sequence of Salinispora arenicola NBRC 105043.</title>
        <authorList>
            <person name="Komaki H."/>
            <person name="Tamura T."/>
        </authorList>
    </citation>
    <scope>NUCLEOTIDE SEQUENCE [LARGE SCALE GENOMIC DNA]</scope>
    <source>
        <strain evidence="3 6">NBRC 105043</strain>
    </source>
</reference>
<reference evidence="4 5" key="1">
    <citation type="submission" date="2019-06" db="EMBL/GenBank/DDBJ databases">
        <title>Sequencing the genomes of 1000 actinobacteria strains.</title>
        <authorList>
            <person name="Klenk H.-P."/>
        </authorList>
    </citation>
    <scope>NUCLEOTIDE SEQUENCE [LARGE SCALE GENOMIC DNA]</scope>
    <source>
        <strain evidence="4 5">DSM 44819</strain>
    </source>
</reference>
<dbReference type="EMBL" id="BOQM01000022">
    <property type="protein sequence ID" value="GIM86278.1"/>
    <property type="molecule type" value="Genomic_DNA"/>
</dbReference>
<dbReference type="RefSeq" id="WP_016813198.1">
    <property type="nucleotide sequence ID" value="NZ_BOQM01000022.1"/>
</dbReference>
<dbReference type="InterPro" id="IPR019079">
    <property type="entry name" value="Capsule_synth_CapA"/>
</dbReference>
<dbReference type="PANTHER" id="PTHR33393:SF13">
    <property type="entry name" value="PGA BIOSYNTHESIS PROTEIN CAPA"/>
    <property type="match status" value="1"/>
</dbReference>
<dbReference type="InterPro" id="IPR029052">
    <property type="entry name" value="Metallo-depent_PP-like"/>
</dbReference>
<gene>
    <name evidence="4" type="ORF">FB564_2845</name>
    <name evidence="3" type="ORF">Sar04_30140</name>
</gene>
<comment type="caution">
    <text evidence="4">The sequence shown here is derived from an EMBL/GenBank/DDBJ whole genome shotgun (WGS) entry which is preliminary data.</text>
</comment>
<proteinExistence type="inferred from homology"/>
<evidence type="ECO:0000313" key="5">
    <source>
        <dbReference type="Proteomes" id="UP000315983"/>
    </source>
</evidence>
<evidence type="ECO:0000259" key="2">
    <source>
        <dbReference type="SMART" id="SM00854"/>
    </source>
</evidence>
<accession>A0A542XP88</accession>
<dbReference type="Proteomes" id="UP000677457">
    <property type="component" value="Unassembled WGS sequence"/>
</dbReference>
<dbReference type="InterPro" id="IPR052169">
    <property type="entry name" value="CW_Biosynth-Accessory"/>
</dbReference>
<protein>
    <submittedName>
        <fullName evidence="4">Poly-gamma-glutamate synthesis protein (Capsule biosynthesis protein)</fullName>
    </submittedName>
</protein>
<evidence type="ECO:0000313" key="3">
    <source>
        <dbReference type="EMBL" id="GIM86278.1"/>
    </source>
</evidence>
<dbReference type="CDD" id="cd07381">
    <property type="entry name" value="MPP_CapA"/>
    <property type="match status" value="1"/>
</dbReference>
<dbReference type="Pfam" id="PF09587">
    <property type="entry name" value="PGA_cap"/>
    <property type="match status" value="1"/>
</dbReference>
<dbReference type="EMBL" id="VFOL01000001">
    <property type="protein sequence ID" value="TQL37676.1"/>
    <property type="molecule type" value="Genomic_DNA"/>
</dbReference>
<comment type="similarity">
    <text evidence="1">Belongs to the CapA family.</text>
</comment>
<evidence type="ECO:0000256" key="1">
    <source>
        <dbReference type="ARBA" id="ARBA00005662"/>
    </source>
</evidence>
<dbReference type="SUPFAM" id="SSF56300">
    <property type="entry name" value="Metallo-dependent phosphatases"/>
    <property type="match status" value="1"/>
</dbReference>
<dbReference type="Proteomes" id="UP000315983">
    <property type="component" value="Unassembled WGS sequence"/>
</dbReference>
<dbReference type="SMART" id="SM00854">
    <property type="entry name" value="PGA_cap"/>
    <property type="match status" value="1"/>
</dbReference>
<dbReference type="Gene3D" id="3.60.21.10">
    <property type="match status" value="1"/>
</dbReference>
<dbReference type="GeneID" id="93772070"/>
<evidence type="ECO:0000313" key="6">
    <source>
        <dbReference type="Proteomes" id="UP000677457"/>
    </source>
</evidence>
<name>A0A542XP88_SALAC</name>
<dbReference type="PANTHER" id="PTHR33393">
    <property type="entry name" value="POLYGLUTAMINE SYNTHESIS ACCESSORY PROTEIN RV0574C-RELATED"/>
    <property type="match status" value="1"/>
</dbReference>
<sequence>MGERNRGIVVAATGDLLIARDRPHDMFRHVRDLLTEADITVGQLETPYSDQGSRSSCGARGAVPNDVANFAAIPHAGFDVISLASNHAGDWGADALLDCIERCRRHGITVVGAGADIGEARRPGIIERDGTRVGFLAYCSVAPDGYYAGPGNHGVAPMRARTLYEPFQFDQPGAPPSVRTLPDEYDLAALVANIGELRDQVDVLIVSLHWGLLFQRSRLADYQPVVAHAAIDAGADVVIGHHPHILKPVEVYRGKVIFYSVGDFALEINERWWRSFSREWFERAVQFYQALAPGQDMHEEGRNSMIVQLHIVDGRIDRVGFVPVTINDAREPVPYRADTENGRAVRAYLAQITAEAGIDTTFDVVDDEVLVRI</sequence>
<evidence type="ECO:0000313" key="4">
    <source>
        <dbReference type="EMBL" id="TQL37676.1"/>
    </source>
</evidence>
<keyword evidence="6" id="KW-1185">Reference proteome</keyword>
<organism evidence="4 5">
    <name type="scientific">Salinispora arenicola</name>
    <dbReference type="NCBI Taxonomy" id="168697"/>
    <lineage>
        <taxon>Bacteria</taxon>
        <taxon>Bacillati</taxon>
        <taxon>Actinomycetota</taxon>
        <taxon>Actinomycetes</taxon>
        <taxon>Micromonosporales</taxon>
        <taxon>Micromonosporaceae</taxon>
        <taxon>Salinispora</taxon>
    </lineage>
</organism>
<feature type="domain" description="Capsule synthesis protein CapA" evidence="2">
    <location>
        <begin position="9"/>
        <end position="268"/>
    </location>
</feature>
<dbReference type="AlphaFoldDB" id="A0A542XP88"/>